<evidence type="ECO:0000313" key="5">
    <source>
        <dbReference type="Proteomes" id="UP000494183"/>
    </source>
</evidence>
<accession>A0A6S7F9U9</accession>
<dbReference type="RefSeq" id="WP_175200426.1">
    <property type="nucleotide sequence ID" value="NZ_CADILH010000004.1"/>
</dbReference>
<sequence>MSATTFTLPLGYTDVPAGHIASVVTDLEMHAPPAPSPDRLPEGLVLAPMDQADPGAFRALFRKIGADWLWYSRLLMPDDELAAILDDSQVETFVIRQEGEDIGLLELDYRQPHSCELTFLGFIAGLTGKGYGRAVMNAAVRMAWSKDIRRMWVHTCSYDHPAALAFYIRSGFRPYATRIEVQVDPRLTGHLPRNAAAHVPIIEPRPTGE</sequence>
<protein>
    <recommendedName>
        <fullName evidence="3">N-acetyltransferase domain-containing protein</fullName>
    </recommendedName>
</protein>
<evidence type="ECO:0000313" key="4">
    <source>
        <dbReference type="EMBL" id="CAB3932448.1"/>
    </source>
</evidence>
<dbReference type="AlphaFoldDB" id="A0A6S7F9U9"/>
<evidence type="ECO:0000259" key="3">
    <source>
        <dbReference type="PROSITE" id="PS51186"/>
    </source>
</evidence>
<evidence type="ECO:0000256" key="1">
    <source>
        <dbReference type="ARBA" id="ARBA00022679"/>
    </source>
</evidence>
<gene>
    <name evidence="4" type="ORF">LMG6000_02597</name>
</gene>
<dbReference type="Gene3D" id="3.40.630.30">
    <property type="match status" value="1"/>
</dbReference>
<dbReference type="PANTHER" id="PTHR43800:SF1">
    <property type="entry name" value="PEPTIDYL-LYSINE N-ACETYLTRANSFERASE YJAB"/>
    <property type="match status" value="1"/>
</dbReference>
<keyword evidence="2" id="KW-0012">Acyltransferase</keyword>
<dbReference type="InterPro" id="IPR016181">
    <property type="entry name" value="Acyl_CoA_acyltransferase"/>
</dbReference>
<dbReference type="Pfam" id="PF00583">
    <property type="entry name" value="Acetyltransf_1"/>
    <property type="match status" value="1"/>
</dbReference>
<keyword evidence="5" id="KW-1185">Reference proteome</keyword>
<dbReference type="PANTHER" id="PTHR43800">
    <property type="entry name" value="PEPTIDYL-LYSINE N-ACETYLTRANSFERASE YJAB"/>
    <property type="match status" value="1"/>
</dbReference>
<dbReference type="GO" id="GO:0016747">
    <property type="term" value="F:acyltransferase activity, transferring groups other than amino-acyl groups"/>
    <property type="evidence" value="ECO:0007669"/>
    <property type="project" value="InterPro"/>
</dbReference>
<evidence type="ECO:0000256" key="2">
    <source>
        <dbReference type="ARBA" id="ARBA00023315"/>
    </source>
</evidence>
<dbReference type="SUPFAM" id="SSF55729">
    <property type="entry name" value="Acyl-CoA N-acyltransferases (Nat)"/>
    <property type="match status" value="1"/>
</dbReference>
<keyword evidence="1" id="KW-0808">Transferase</keyword>
<dbReference type="InterPro" id="IPR000182">
    <property type="entry name" value="GNAT_dom"/>
</dbReference>
<organism evidence="4 5">
    <name type="scientific">Achromobacter insolitus</name>
    <dbReference type="NCBI Taxonomy" id="217204"/>
    <lineage>
        <taxon>Bacteria</taxon>
        <taxon>Pseudomonadati</taxon>
        <taxon>Pseudomonadota</taxon>
        <taxon>Betaproteobacteria</taxon>
        <taxon>Burkholderiales</taxon>
        <taxon>Alcaligenaceae</taxon>
        <taxon>Achromobacter</taxon>
    </lineage>
</organism>
<dbReference type="CDD" id="cd04301">
    <property type="entry name" value="NAT_SF"/>
    <property type="match status" value="1"/>
</dbReference>
<dbReference type="EMBL" id="CADILH010000004">
    <property type="protein sequence ID" value="CAB3932448.1"/>
    <property type="molecule type" value="Genomic_DNA"/>
</dbReference>
<name>A0A6S7F9U9_9BURK</name>
<dbReference type="PROSITE" id="PS51186">
    <property type="entry name" value="GNAT"/>
    <property type="match status" value="1"/>
</dbReference>
<feature type="domain" description="N-acetyltransferase" evidence="3">
    <location>
        <begin position="44"/>
        <end position="206"/>
    </location>
</feature>
<dbReference type="Proteomes" id="UP000494183">
    <property type="component" value="Unassembled WGS sequence"/>
</dbReference>
<reference evidence="4 5" key="1">
    <citation type="submission" date="2020-04" db="EMBL/GenBank/DDBJ databases">
        <authorList>
            <person name="De Canck E."/>
        </authorList>
    </citation>
    <scope>NUCLEOTIDE SEQUENCE [LARGE SCALE GENOMIC DNA]</scope>
    <source>
        <strain evidence="4 5">LMG 6000</strain>
    </source>
</reference>
<proteinExistence type="predicted"/>